<feature type="transmembrane region" description="Helical" evidence="7">
    <location>
        <begin position="257"/>
        <end position="278"/>
    </location>
</feature>
<keyword evidence="6 7" id="KW-0472">Membrane</keyword>
<gene>
    <name evidence="9" type="ORF">EII34_08720</name>
</gene>
<feature type="transmembrane region" description="Helical" evidence="7">
    <location>
        <begin position="161"/>
        <end position="179"/>
    </location>
</feature>
<dbReference type="InterPro" id="IPR004638">
    <property type="entry name" value="EmrB-like"/>
</dbReference>
<dbReference type="PANTHER" id="PTHR42718">
    <property type="entry name" value="MAJOR FACILITATOR SUPERFAMILY MULTIDRUG TRANSPORTER MFSC"/>
    <property type="match status" value="1"/>
</dbReference>
<feature type="transmembrane region" description="Helical" evidence="7">
    <location>
        <begin position="98"/>
        <end position="122"/>
    </location>
</feature>
<evidence type="ECO:0000256" key="6">
    <source>
        <dbReference type="ARBA" id="ARBA00023136"/>
    </source>
</evidence>
<dbReference type="CDD" id="cd17321">
    <property type="entry name" value="MFS_MMR_MDR_like"/>
    <property type="match status" value="1"/>
</dbReference>
<evidence type="ECO:0000256" key="7">
    <source>
        <dbReference type="SAM" id="Phobius"/>
    </source>
</evidence>
<dbReference type="InterPro" id="IPR036259">
    <property type="entry name" value="MFS_trans_sf"/>
</dbReference>
<feature type="transmembrane region" description="Helical" evidence="7">
    <location>
        <begin position="44"/>
        <end position="67"/>
    </location>
</feature>
<evidence type="ECO:0000256" key="4">
    <source>
        <dbReference type="ARBA" id="ARBA00022692"/>
    </source>
</evidence>
<feature type="transmembrane region" description="Helical" evidence="7">
    <location>
        <begin position="322"/>
        <end position="341"/>
    </location>
</feature>
<accession>A0A3P1T6N9</accession>
<evidence type="ECO:0000256" key="5">
    <source>
        <dbReference type="ARBA" id="ARBA00022989"/>
    </source>
</evidence>
<dbReference type="PROSITE" id="PS50850">
    <property type="entry name" value="MFS"/>
    <property type="match status" value="1"/>
</dbReference>
<dbReference type="OrthoDB" id="7375466at2"/>
<dbReference type="PRINTS" id="PR01036">
    <property type="entry name" value="TCRTETB"/>
</dbReference>
<comment type="caution">
    <text evidence="9">The sequence shown here is derived from an EMBL/GenBank/DDBJ whole genome shotgun (WGS) entry which is preliminary data.</text>
</comment>
<feature type="transmembrane region" description="Helical" evidence="7">
    <location>
        <begin position="347"/>
        <end position="369"/>
    </location>
</feature>
<dbReference type="SUPFAM" id="SSF103473">
    <property type="entry name" value="MFS general substrate transporter"/>
    <property type="match status" value="1"/>
</dbReference>
<proteinExistence type="predicted"/>
<feature type="transmembrane region" description="Helical" evidence="7">
    <location>
        <begin position="290"/>
        <end position="310"/>
    </location>
</feature>
<dbReference type="NCBIfam" id="TIGR00711">
    <property type="entry name" value="efflux_EmrB"/>
    <property type="match status" value="1"/>
</dbReference>
<evidence type="ECO:0000256" key="1">
    <source>
        <dbReference type="ARBA" id="ARBA00004651"/>
    </source>
</evidence>
<name>A0A3P1T6N9_9ACTN</name>
<evidence type="ECO:0000259" key="8">
    <source>
        <dbReference type="PROSITE" id="PS50850"/>
    </source>
</evidence>
<feature type="transmembrane region" description="Helical" evidence="7">
    <location>
        <begin position="134"/>
        <end position="155"/>
    </location>
</feature>
<feature type="transmembrane region" description="Helical" evidence="7">
    <location>
        <begin position="390"/>
        <end position="410"/>
    </location>
</feature>
<reference evidence="9 10" key="1">
    <citation type="submission" date="2018-11" db="EMBL/GenBank/DDBJ databases">
        <title>Genomes From Bacteria Associated with the Canine Oral Cavity: a Test Case for Automated Genome-Based Taxonomic Assignment.</title>
        <authorList>
            <person name="Coil D.A."/>
            <person name="Jospin G."/>
            <person name="Darling A.E."/>
            <person name="Wallis C."/>
            <person name="Davis I.J."/>
            <person name="Harris S."/>
            <person name="Eisen J.A."/>
            <person name="Holcombe L.J."/>
            <person name="O'Flynn C."/>
        </authorList>
    </citation>
    <scope>NUCLEOTIDE SEQUENCE [LARGE SCALE GENOMIC DNA]</scope>
    <source>
        <strain evidence="9 10">OH887_COT-365</strain>
    </source>
</reference>
<evidence type="ECO:0000256" key="3">
    <source>
        <dbReference type="ARBA" id="ARBA00022475"/>
    </source>
</evidence>
<sequence>MKSGSSTGVVALTAGAAFIAGLDNLVVTFALPAIQQDFGLEVSALSWIVNAYTFTFAVFMLAAAAVGERIGRRTAFQVGVGIFTAASIVVALSPGVEVLVIARAVQGVGAAILVPLSLTLLVQETVEERRPVAIAVWSAAQGLATAIGPLIGGAIVQFVGWQWGFWINVPIGLLLMFAAPRMVRDLTTSTGAFDLVGLIGLSTAVLALVIALTAGGPALAIGVGAVAVVSFVWFLGHIRRSRHPVIDPGLLSSRGFTLTNLTALLVTAGMFGVVFLLTQYLQRVRGYEPLQAGLLTLPWTLLPVLAAPIAGQLVPRFGTGRILTFGALLQAASLVSFALVLRPDVPYLLLLPGLLLAGLGMGAFFAVLATQALRFVPAKDEGIASGINNFVRELGVLIGVAMLTAVFIITGDQSDAAQFTRGLVASLWVGAAVLTLAVVSSLSTPKPDDSPAA</sequence>
<dbReference type="GO" id="GO:0005886">
    <property type="term" value="C:plasma membrane"/>
    <property type="evidence" value="ECO:0007669"/>
    <property type="project" value="UniProtKB-SubCell"/>
</dbReference>
<dbReference type="AlphaFoldDB" id="A0A3P1T6N9"/>
<feature type="transmembrane region" description="Helical" evidence="7">
    <location>
        <begin position="218"/>
        <end position="236"/>
    </location>
</feature>
<comment type="subcellular location">
    <subcellularLocation>
        <location evidence="1">Cell membrane</location>
        <topology evidence="1">Multi-pass membrane protein</topology>
    </subcellularLocation>
</comment>
<dbReference type="EMBL" id="RQZG01000008">
    <property type="protein sequence ID" value="RRD04990.1"/>
    <property type="molecule type" value="Genomic_DNA"/>
</dbReference>
<dbReference type="Pfam" id="PF07690">
    <property type="entry name" value="MFS_1"/>
    <property type="match status" value="1"/>
</dbReference>
<keyword evidence="3" id="KW-1003">Cell membrane</keyword>
<dbReference type="Gene3D" id="1.20.1250.20">
    <property type="entry name" value="MFS general substrate transporter like domains"/>
    <property type="match status" value="1"/>
</dbReference>
<feature type="domain" description="Major facilitator superfamily (MFS) profile" evidence="8">
    <location>
        <begin position="9"/>
        <end position="449"/>
    </location>
</feature>
<evidence type="ECO:0000313" key="9">
    <source>
        <dbReference type="EMBL" id="RRD04990.1"/>
    </source>
</evidence>
<dbReference type="Gene3D" id="1.20.1720.10">
    <property type="entry name" value="Multidrug resistance protein D"/>
    <property type="match status" value="1"/>
</dbReference>
<evidence type="ECO:0000256" key="2">
    <source>
        <dbReference type="ARBA" id="ARBA00022448"/>
    </source>
</evidence>
<dbReference type="PANTHER" id="PTHR42718:SF42">
    <property type="entry name" value="EXPORT PROTEIN"/>
    <property type="match status" value="1"/>
</dbReference>
<evidence type="ECO:0000313" key="10">
    <source>
        <dbReference type="Proteomes" id="UP000280819"/>
    </source>
</evidence>
<keyword evidence="5 7" id="KW-1133">Transmembrane helix</keyword>
<feature type="transmembrane region" description="Helical" evidence="7">
    <location>
        <begin position="191"/>
        <end position="212"/>
    </location>
</feature>
<keyword evidence="4 7" id="KW-0812">Transmembrane</keyword>
<dbReference type="GO" id="GO:0022857">
    <property type="term" value="F:transmembrane transporter activity"/>
    <property type="evidence" value="ECO:0007669"/>
    <property type="project" value="InterPro"/>
</dbReference>
<protein>
    <submittedName>
        <fullName evidence="9">DHA2 family efflux MFS transporter permease subunit</fullName>
    </submittedName>
</protein>
<dbReference type="InterPro" id="IPR011701">
    <property type="entry name" value="MFS"/>
</dbReference>
<dbReference type="InterPro" id="IPR020846">
    <property type="entry name" value="MFS_dom"/>
</dbReference>
<feature type="transmembrane region" description="Helical" evidence="7">
    <location>
        <begin position="422"/>
        <end position="442"/>
    </location>
</feature>
<feature type="transmembrane region" description="Helical" evidence="7">
    <location>
        <begin position="74"/>
        <end position="92"/>
    </location>
</feature>
<keyword evidence="2" id="KW-0813">Transport</keyword>
<dbReference type="RefSeq" id="WP_124844766.1">
    <property type="nucleotide sequence ID" value="NZ_RQZG01000008.1"/>
</dbReference>
<organism evidence="9 10">
    <name type="scientific">Arachnia propionica</name>
    <dbReference type="NCBI Taxonomy" id="1750"/>
    <lineage>
        <taxon>Bacteria</taxon>
        <taxon>Bacillati</taxon>
        <taxon>Actinomycetota</taxon>
        <taxon>Actinomycetes</taxon>
        <taxon>Propionibacteriales</taxon>
        <taxon>Propionibacteriaceae</taxon>
        <taxon>Arachnia</taxon>
    </lineage>
</organism>
<dbReference type="Proteomes" id="UP000280819">
    <property type="component" value="Unassembled WGS sequence"/>
</dbReference>